<dbReference type="InterPro" id="IPR000780">
    <property type="entry name" value="CheR_MeTrfase"/>
</dbReference>
<feature type="domain" description="CheR-type methyltransferase" evidence="6">
    <location>
        <begin position="1"/>
        <end position="275"/>
    </location>
</feature>
<dbReference type="Pfam" id="PF01739">
    <property type="entry name" value="CheR"/>
    <property type="match status" value="1"/>
</dbReference>
<evidence type="ECO:0000259" key="6">
    <source>
        <dbReference type="PROSITE" id="PS50123"/>
    </source>
</evidence>
<comment type="catalytic activity">
    <reaction evidence="1">
        <text>L-glutamyl-[protein] + S-adenosyl-L-methionine = [protein]-L-glutamate 5-O-methyl ester + S-adenosyl-L-homocysteine</text>
        <dbReference type="Rhea" id="RHEA:24452"/>
        <dbReference type="Rhea" id="RHEA-COMP:10208"/>
        <dbReference type="Rhea" id="RHEA-COMP:10311"/>
        <dbReference type="ChEBI" id="CHEBI:29973"/>
        <dbReference type="ChEBI" id="CHEBI:57856"/>
        <dbReference type="ChEBI" id="CHEBI:59789"/>
        <dbReference type="ChEBI" id="CHEBI:82795"/>
        <dbReference type="EC" id="2.1.1.80"/>
    </reaction>
</comment>
<dbReference type="SUPFAM" id="SSF47757">
    <property type="entry name" value="Chemotaxis receptor methyltransferase CheR, N-terminal domain"/>
    <property type="match status" value="1"/>
</dbReference>
<dbReference type="EMBL" id="OMOF01000176">
    <property type="protein sequence ID" value="SPF41746.1"/>
    <property type="molecule type" value="Genomic_DNA"/>
</dbReference>
<keyword evidence="3 7" id="KW-0489">Methyltransferase</keyword>
<evidence type="ECO:0000256" key="4">
    <source>
        <dbReference type="ARBA" id="ARBA00022679"/>
    </source>
</evidence>
<dbReference type="Pfam" id="PF03705">
    <property type="entry name" value="CheR_N"/>
    <property type="match status" value="1"/>
</dbReference>
<dbReference type="Gene3D" id="1.10.155.10">
    <property type="entry name" value="Chemotaxis receptor methyltransferase CheR, N-terminal domain"/>
    <property type="match status" value="1"/>
</dbReference>
<dbReference type="GO" id="GO:0032259">
    <property type="term" value="P:methylation"/>
    <property type="evidence" value="ECO:0007669"/>
    <property type="project" value="UniProtKB-KW"/>
</dbReference>
<organism evidence="7 8">
    <name type="scientific">Candidatus Desulfosporosinus infrequens</name>
    <dbReference type="NCBI Taxonomy" id="2043169"/>
    <lineage>
        <taxon>Bacteria</taxon>
        <taxon>Bacillati</taxon>
        <taxon>Bacillota</taxon>
        <taxon>Clostridia</taxon>
        <taxon>Eubacteriales</taxon>
        <taxon>Desulfitobacteriaceae</taxon>
        <taxon>Desulfosporosinus</taxon>
    </lineage>
</organism>
<dbReference type="SMART" id="SM00138">
    <property type="entry name" value="MeTrc"/>
    <property type="match status" value="1"/>
</dbReference>
<evidence type="ECO:0000313" key="7">
    <source>
        <dbReference type="EMBL" id="SPF41746.1"/>
    </source>
</evidence>
<dbReference type="AlphaFoldDB" id="A0A2U3KPZ5"/>
<evidence type="ECO:0000256" key="1">
    <source>
        <dbReference type="ARBA" id="ARBA00001541"/>
    </source>
</evidence>
<dbReference type="SUPFAM" id="SSF53335">
    <property type="entry name" value="S-adenosyl-L-methionine-dependent methyltransferases"/>
    <property type="match status" value="1"/>
</dbReference>
<name>A0A2U3KPZ5_9FIRM</name>
<accession>A0A2U3KPZ5</accession>
<dbReference type="PANTHER" id="PTHR24422:SF10">
    <property type="entry name" value="CHEMOTAXIS PROTEIN METHYLTRANSFERASE 2"/>
    <property type="match status" value="1"/>
</dbReference>
<evidence type="ECO:0000256" key="5">
    <source>
        <dbReference type="ARBA" id="ARBA00022691"/>
    </source>
</evidence>
<dbReference type="GO" id="GO:0008983">
    <property type="term" value="F:protein-glutamate O-methyltransferase activity"/>
    <property type="evidence" value="ECO:0007669"/>
    <property type="project" value="UniProtKB-EC"/>
</dbReference>
<evidence type="ECO:0000256" key="2">
    <source>
        <dbReference type="ARBA" id="ARBA00012534"/>
    </source>
</evidence>
<reference evidence="8" key="1">
    <citation type="submission" date="2018-02" db="EMBL/GenBank/DDBJ databases">
        <authorList>
            <person name="Hausmann B."/>
        </authorList>
    </citation>
    <scope>NUCLEOTIDE SEQUENCE [LARGE SCALE GENOMIC DNA]</scope>
    <source>
        <strain evidence="8">Peat soil MAG SbF1</strain>
    </source>
</reference>
<dbReference type="PANTHER" id="PTHR24422">
    <property type="entry name" value="CHEMOTAXIS PROTEIN METHYLTRANSFERASE"/>
    <property type="match status" value="1"/>
</dbReference>
<dbReference type="InterPro" id="IPR036804">
    <property type="entry name" value="CheR_N_sf"/>
</dbReference>
<dbReference type="InterPro" id="IPR022641">
    <property type="entry name" value="CheR_N"/>
</dbReference>
<dbReference type="InterPro" id="IPR022642">
    <property type="entry name" value="CheR_C"/>
</dbReference>
<dbReference type="Proteomes" id="UP000238916">
    <property type="component" value="Unassembled WGS sequence"/>
</dbReference>
<keyword evidence="5" id="KW-0949">S-adenosyl-L-methionine</keyword>
<keyword evidence="4 7" id="KW-0808">Transferase</keyword>
<evidence type="ECO:0000256" key="3">
    <source>
        <dbReference type="ARBA" id="ARBA00022603"/>
    </source>
</evidence>
<dbReference type="EC" id="2.1.1.80" evidence="2"/>
<dbReference type="PROSITE" id="PS50123">
    <property type="entry name" value="CHER"/>
    <property type="match status" value="1"/>
</dbReference>
<gene>
    <name evidence="7" type="primary">cheR</name>
    <name evidence="7" type="ORF">SBF1_2570004</name>
</gene>
<dbReference type="PRINTS" id="PR00996">
    <property type="entry name" value="CHERMTFRASE"/>
</dbReference>
<protein>
    <recommendedName>
        <fullName evidence="2">protein-glutamate O-methyltransferase</fullName>
        <ecNumber evidence="2">2.1.1.80</ecNumber>
    </recommendedName>
</protein>
<dbReference type="Gene3D" id="3.40.50.150">
    <property type="entry name" value="Vaccinia Virus protein VP39"/>
    <property type="match status" value="1"/>
</dbReference>
<evidence type="ECO:0000313" key="8">
    <source>
        <dbReference type="Proteomes" id="UP000238916"/>
    </source>
</evidence>
<proteinExistence type="predicted"/>
<dbReference type="InterPro" id="IPR026024">
    <property type="entry name" value="Chemotaxis_MeTrfase_CheR"/>
</dbReference>
<dbReference type="OrthoDB" id="9816309at2"/>
<dbReference type="InterPro" id="IPR050903">
    <property type="entry name" value="Bact_Chemotaxis_MeTrfase"/>
</dbReference>
<dbReference type="InterPro" id="IPR029063">
    <property type="entry name" value="SAM-dependent_MTases_sf"/>
</dbReference>
<dbReference type="PIRSF" id="PIRSF000410">
    <property type="entry name" value="CheR"/>
    <property type="match status" value="1"/>
</dbReference>
<sequence length="275" mass="32708">MTLTPELFQRFIDLVYKKTGIMFEENKRYFVERRLIERIEQLELDSFRDYFFMLKYSNDTSELQEIINRLTINETYFFRDYPQLQGFAEAILPEVIRSKEAAGKRTLKIWSAGCATGEEPYTLAIILMEMIPNYEEWKIEIFGTDINTYVLDMARKGLYNSRSIKDVPFDYLERYFTKRGTMYAVNLNVKGMVKYQLLNLSEQKKCGEQQGYDFVFCRNVLIYFDTHSRFKVLDSFYHALLSGGIIYLGHSESVGRITEAFKMKRIKDNIYYYKP</sequence>